<evidence type="ECO:0000313" key="4">
    <source>
        <dbReference type="Proteomes" id="UP001295684"/>
    </source>
</evidence>
<organism evidence="3 4">
    <name type="scientific">Euplotes crassus</name>
    <dbReference type="NCBI Taxonomy" id="5936"/>
    <lineage>
        <taxon>Eukaryota</taxon>
        <taxon>Sar</taxon>
        <taxon>Alveolata</taxon>
        <taxon>Ciliophora</taxon>
        <taxon>Intramacronucleata</taxon>
        <taxon>Spirotrichea</taxon>
        <taxon>Hypotrichia</taxon>
        <taxon>Euplotida</taxon>
        <taxon>Euplotidae</taxon>
        <taxon>Moneuplotes</taxon>
    </lineage>
</organism>
<reference evidence="3" key="1">
    <citation type="submission" date="2023-07" db="EMBL/GenBank/DDBJ databases">
        <authorList>
            <consortium name="AG Swart"/>
            <person name="Singh M."/>
            <person name="Singh A."/>
            <person name="Seah K."/>
            <person name="Emmerich C."/>
        </authorList>
    </citation>
    <scope>NUCLEOTIDE SEQUENCE</scope>
    <source>
        <strain evidence="3">DP1</strain>
    </source>
</reference>
<dbReference type="EMBL" id="CAMPGE010006886">
    <property type="protein sequence ID" value="CAI2365795.1"/>
    <property type="molecule type" value="Genomic_DNA"/>
</dbReference>
<accession>A0AAD1UB30</accession>
<proteinExistence type="predicted"/>
<evidence type="ECO:0000256" key="1">
    <source>
        <dbReference type="SAM" id="Coils"/>
    </source>
</evidence>
<feature type="compositionally biased region" description="Gly residues" evidence="2">
    <location>
        <begin position="10"/>
        <end position="25"/>
    </location>
</feature>
<gene>
    <name evidence="3" type="ORF">ECRASSUSDP1_LOCUS7082</name>
</gene>
<sequence>MSTKADLARGPGGRDISGSQKGGLWGSSQVDENMKTKKFRDKKFEGYSELRGSLDASKRRGKGDSSDQQALKQLEDEYILNLQKQIALMEQELKLLKEREAEQNKNANVYKVLLQEGIPVNSDFIALKEKFNDQKEVWENKLRNQEADNKGEIKNNKGKEHTIVILNHEFEDITDRYNTYKKDTTTIIEDLEHKIFIELNTLDKLNKDRDELSSKLLDLEAQNTQFERLITRNKMFNKKPELMKQRQDELNKWNKKINDLSAQIADKDMELDKDLIKKQNEEVLETTQKYNKIDIEINISKSQIKELEGIKKMNNRILQDLYAEIRDLEEENEAMQSIIEPDAMDDMKFAEVLGTKELEKKIDLQSTIESDSIYVEHLLTTMKDEEGKAKEMLDEKVRLENDLKLTEEDADKLHDQVKEGYEEHVRLKSLKDLLEVKKERLTAEVEDLNIENEDYAKKNEELEEENKATEEKIKMMLKKIDVNNLLKAVNIDDLAAAAKKNQNVNKVLMAMMHKWEQVNIANE</sequence>
<evidence type="ECO:0000313" key="3">
    <source>
        <dbReference type="EMBL" id="CAI2365795.1"/>
    </source>
</evidence>
<dbReference type="Proteomes" id="UP001295684">
    <property type="component" value="Unassembled WGS sequence"/>
</dbReference>
<dbReference type="AlphaFoldDB" id="A0AAD1UB30"/>
<comment type="caution">
    <text evidence="3">The sequence shown here is derived from an EMBL/GenBank/DDBJ whole genome shotgun (WGS) entry which is preliminary data.</text>
</comment>
<name>A0AAD1UB30_EUPCR</name>
<feature type="region of interest" description="Disordered" evidence="2">
    <location>
        <begin position="1"/>
        <end position="38"/>
    </location>
</feature>
<protein>
    <submittedName>
        <fullName evidence="3">Uncharacterized protein</fullName>
    </submittedName>
</protein>
<evidence type="ECO:0000256" key="2">
    <source>
        <dbReference type="SAM" id="MobiDB-lite"/>
    </source>
</evidence>
<feature type="coiled-coil region" evidence="1">
    <location>
        <begin position="382"/>
        <end position="479"/>
    </location>
</feature>
<keyword evidence="1" id="KW-0175">Coiled coil</keyword>
<keyword evidence="4" id="KW-1185">Reference proteome</keyword>
<feature type="coiled-coil region" evidence="1">
    <location>
        <begin position="79"/>
        <end position="148"/>
    </location>
</feature>
<feature type="coiled-coil region" evidence="1">
    <location>
        <begin position="202"/>
        <end position="270"/>
    </location>
</feature>
<feature type="coiled-coil region" evidence="1">
    <location>
        <begin position="311"/>
        <end position="338"/>
    </location>
</feature>